<feature type="region of interest" description="Disordered" evidence="5">
    <location>
        <begin position="1"/>
        <end position="23"/>
    </location>
</feature>
<dbReference type="PROSITE" id="PS50005">
    <property type="entry name" value="TPR"/>
    <property type="match status" value="1"/>
</dbReference>
<dbReference type="GO" id="GO:0030991">
    <property type="term" value="C:intraciliary transport particle A"/>
    <property type="evidence" value="ECO:0007669"/>
    <property type="project" value="TreeGrafter"/>
</dbReference>
<keyword evidence="2" id="KW-0677">Repeat</keyword>
<dbReference type="InterPro" id="IPR056836">
    <property type="entry name" value="ARM_TT21_4th"/>
</dbReference>
<keyword evidence="8" id="KW-1185">Reference proteome</keyword>
<dbReference type="InterPro" id="IPR011990">
    <property type="entry name" value="TPR-like_helical_dom_sf"/>
</dbReference>
<dbReference type="AlphaFoldDB" id="T1GGC8"/>
<protein>
    <recommendedName>
        <fullName evidence="6">Tetratricopeptide repeat protein 21A/21B fourth ARM domain-containing protein</fullName>
    </recommendedName>
</protein>
<name>T1GGC8_MEGSC</name>
<evidence type="ECO:0000256" key="4">
    <source>
        <dbReference type="PROSITE-ProRule" id="PRU00339"/>
    </source>
</evidence>
<feature type="repeat" description="TPR" evidence="4">
    <location>
        <begin position="83"/>
        <end position="116"/>
    </location>
</feature>
<dbReference type="HOGENOM" id="CLU_1410300_0_0_1"/>
<dbReference type="EnsemblMetazoa" id="MESCA002444-RA">
    <property type="protein sequence ID" value="MESCA002444-PA"/>
    <property type="gene ID" value="MESCA002444"/>
</dbReference>
<dbReference type="InterPro" id="IPR019734">
    <property type="entry name" value="TPR_rpt"/>
</dbReference>
<dbReference type="SMART" id="SM00028">
    <property type="entry name" value="TPR"/>
    <property type="match status" value="3"/>
</dbReference>
<dbReference type="GO" id="GO:0035721">
    <property type="term" value="P:intraciliary retrograde transport"/>
    <property type="evidence" value="ECO:0007669"/>
    <property type="project" value="TreeGrafter"/>
</dbReference>
<feature type="compositionally biased region" description="Polar residues" evidence="5">
    <location>
        <begin position="7"/>
        <end position="23"/>
    </location>
</feature>
<keyword evidence="3 4" id="KW-0802">TPR repeat</keyword>
<evidence type="ECO:0000313" key="7">
    <source>
        <dbReference type="EnsemblMetazoa" id="MESCA002444-PA"/>
    </source>
</evidence>
<reference evidence="8" key="1">
    <citation type="submission" date="2013-02" db="EMBL/GenBank/DDBJ databases">
        <authorList>
            <person name="Hughes D."/>
        </authorList>
    </citation>
    <scope>NUCLEOTIDE SEQUENCE</scope>
    <source>
        <strain>Durham</strain>
        <strain evidence="8">NC isolate 2 -- Noor lab</strain>
    </source>
</reference>
<comment type="similarity">
    <text evidence="1">Belongs to the TTC21 family.</text>
</comment>
<dbReference type="PANTHER" id="PTHR14699">
    <property type="entry name" value="STI2 PROTEIN-RELATED"/>
    <property type="match status" value="1"/>
</dbReference>
<dbReference type="EMBL" id="CAQQ02394589">
    <property type="status" value="NOT_ANNOTATED_CDS"/>
    <property type="molecule type" value="Genomic_DNA"/>
</dbReference>
<dbReference type="GO" id="GO:0061512">
    <property type="term" value="P:protein localization to cilium"/>
    <property type="evidence" value="ECO:0007669"/>
    <property type="project" value="TreeGrafter"/>
</dbReference>
<dbReference type="GO" id="GO:0005929">
    <property type="term" value="C:cilium"/>
    <property type="evidence" value="ECO:0007669"/>
    <property type="project" value="GOC"/>
</dbReference>
<dbReference type="Pfam" id="PF13181">
    <property type="entry name" value="TPR_8"/>
    <property type="match status" value="1"/>
</dbReference>
<feature type="domain" description="Tetratricopeptide repeat protein 21A/21B fourth ARM" evidence="6">
    <location>
        <begin position="18"/>
        <end position="110"/>
    </location>
</feature>
<evidence type="ECO:0000256" key="5">
    <source>
        <dbReference type="SAM" id="MobiDB-lite"/>
    </source>
</evidence>
<organism evidence="7 8">
    <name type="scientific">Megaselia scalaris</name>
    <name type="common">Humpbacked fly</name>
    <name type="synonym">Phora scalaris</name>
    <dbReference type="NCBI Taxonomy" id="36166"/>
    <lineage>
        <taxon>Eukaryota</taxon>
        <taxon>Metazoa</taxon>
        <taxon>Ecdysozoa</taxon>
        <taxon>Arthropoda</taxon>
        <taxon>Hexapoda</taxon>
        <taxon>Insecta</taxon>
        <taxon>Pterygota</taxon>
        <taxon>Neoptera</taxon>
        <taxon>Endopterygota</taxon>
        <taxon>Diptera</taxon>
        <taxon>Brachycera</taxon>
        <taxon>Muscomorpha</taxon>
        <taxon>Platypezoidea</taxon>
        <taxon>Phoridae</taxon>
        <taxon>Megaseliini</taxon>
        <taxon>Megaselia</taxon>
    </lineage>
</organism>
<proteinExistence type="inferred from homology"/>
<dbReference type="STRING" id="36166.T1GGC8"/>
<dbReference type="InterPro" id="IPR040364">
    <property type="entry name" value="TTC21A/TTC21B"/>
</dbReference>
<evidence type="ECO:0000313" key="8">
    <source>
        <dbReference type="Proteomes" id="UP000015102"/>
    </source>
</evidence>
<evidence type="ECO:0000256" key="2">
    <source>
        <dbReference type="ARBA" id="ARBA00022737"/>
    </source>
</evidence>
<sequence>MPGRGTLAQNSLKNPRISNETDSSALQIRTKQLLLLARVREKSGNIPGSLNTLKEARENQYKLQKRISIEQPGSLLEHYKVMSKICTLLAEQSISLRENEQALQYYKEALKFSPEDVQILCSLGRLYMQMNLMDLCRDICSQILRIDSNNETASVMMAGGGGLMSSQAIFLRKVSITEQLQCIIIVLGLVVER</sequence>
<dbReference type="Gene3D" id="1.25.40.10">
    <property type="entry name" value="Tetratricopeptide repeat domain"/>
    <property type="match status" value="1"/>
</dbReference>
<dbReference type="Proteomes" id="UP000015102">
    <property type="component" value="Unassembled WGS sequence"/>
</dbReference>
<dbReference type="EMBL" id="CAQQ02394588">
    <property type="status" value="NOT_ANNOTATED_CDS"/>
    <property type="molecule type" value="Genomic_DNA"/>
</dbReference>
<dbReference type="PANTHER" id="PTHR14699:SF0">
    <property type="entry name" value="TETRATRICOPEPTIDE REPEAT PROTEIN 21 HOMOLOG"/>
    <property type="match status" value="1"/>
</dbReference>
<evidence type="ECO:0000256" key="3">
    <source>
        <dbReference type="ARBA" id="ARBA00022803"/>
    </source>
</evidence>
<evidence type="ECO:0000256" key="1">
    <source>
        <dbReference type="ARBA" id="ARBA00010935"/>
    </source>
</evidence>
<accession>T1GGC8</accession>
<evidence type="ECO:0000259" key="6">
    <source>
        <dbReference type="Pfam" id="PF25068"/>
    </source>
</evidence>
<reference evidence="7" key="2">
    <citation type="submission" date="2015-06" db="UniProtKB">
        <authorList>
            <consortium name="EnsemblMetazoa"/>
        </authorList>
    </citation>
    <scope>IDENTIFICATION</scope>
</reference>
<dbReference type="Pfam" id="PF25068">
    <property type="entry name" value="ARM_TT21_4th"/>
    <property type="match status" value="1"/>
</dbReference>
<dbReference type="SUPFAM" id="SSF48452">
    <property type="entry name" value="TPR-like"/>
    <property type="match status" value="1"/>
</dbReference>